<sequence length="105" mass="10962">MAALVSKGVDALTTADTILAGYAAQDTYKGKVRAVGKPFTKENYGIGLKKGDTALIYIVLNDAVTQFAVFAERRLSRSRHTAAPVTTAAPNIIQGSVEPGAALVP</sequence>
<accession>A0A4Q9KHJ9</accession>
<proteinExistence type="predicted"/>
<dbReference type="RefSeq" id="WP_131173135.1">
    <property type="nucleotide sequence ID" value="NZ_FXTL01000025.1"/>
</dbReference>
<evidence type="ECO:0000313" key="1">
    <source>
        <dbReference type="EMBL" id="TBT91473.1"/>
    </source>
</evidence>
<dbReference type="Proteomes" id="UP000291933">
    <property type="component" value="Unassembled WGS sequence"/>
</dbReference>
<reference evidence="1 2" key="1">
    <citation type="submission" date="2019-01" db="EMBL/GenBank/DDBJ databases">
        <title>Lactibacter flavus gen. nov., sp. nov., a novel bacterium of the family Propionibacteriaceae isolated from raw milk and dairy products.</title>
        <authorList>
            <person name="Huptas C."/>
            <person name="Wenning M."/>
            <person name="Breitenwieser F."/>
            <person name="Doll E."/>
            <person name="Von Neubeck M."/>
            <person name="Busse H.-J."/>
            <person name="Scherer S."/>
        </authorList>
    </citation>
    <scope>NUCLEOTIDE SEQUENCE [LARGE SCALE GENOMIC DNA]</scope>
    <source>
        <strain evidence="1 2">DSM 22130</strain>
    </source>
</reference>
<evidence type="ECO:0000313" key="2">
    <source>
        <dbReference type="Proteomes" id="UP000291933"/>
    </source>
</evidence>
<dbReference type="AlphaFoldDB" id="A0A4Q9KHJ9"/>
<name>A0A4Q9KHJ9_PROTD</name>
<protein>
    <submittedName>
        <fullName evidence="1">Transporter substrate-binding domain-containing protein</fullName>
    </submittedName>
</protein>
<gene>
    <name evidence="1" type="ORF">ET996_13745</name>
</gene>
<organism evidence="1 2">
    <name type="scientific">Propioniciclava tarda</name>
    <dbReference type="NCBI Taxonomy" id="433330"/>
    <lineage>
        <taxon>Bacteria</taxon>
        <taxon>Bacillati</taxon>
        <taxon>Actinomycetota</taxon>
        <taxon>Actinomycetes</taxon>
        <taxon>Propionibacteriales</taxon>
        <taxon>Propionibacteriaceae</taxon>
        <taxon>Propioniciclava</taxon>
    </lineage>
</organism>
<dbReference type="Gene3D" id="3.40.190.10">
    <property type="entry name" value="Periplasmic binding protein-like II"/>
    <property type="match status" value="2"/>
</dbReference>
<keyword evidence="2" id="KW-1185">Reference proteome</keyword>
<comment type="caution">
    <text evidence="1">The sequence shown here is derived from an EMBL/GenBank/DDBJ whole genome shotgun (WGS) entry which is preliminary data.</text>
</comment>
<dbReference type="SUPFAM" id="SSF53850">
    <property type="entry name" value="Periplasmic binding protein-like II"/>
    <property type="match status" value="1"/>
</dbReference>
<dbReference type="EMBL" id="SDMR01000025">
    <property type="protein sequence ID" value="TBT91473.1"/>
    <property type="molecule type" value="Genomic_DNA"/>
</dbReference>
<dbReference type="OrthoDB" id="9807888at2"/>